<dbReference type="SUPFAM" id="SSF103481">
    <property type="entry name" value="Multidrug resistance efflux transporter EmrE"/>
    <property type="match status" value="1"/>
</dbReference>
<evidence type="ECO:0000256" key="2">
    <source>
        <dbReference type="ARBA" id="ARBA00022692"/>
    </source>
</evidence>
<protein>
    <recommendedName>
        <fullName evidence="7">Sugar phosphate transporter domain-containing protein</fullName>
    </recommendedName>
</protein>
<feature type="transmembrane region" description="Helical" evidence="6">
    <location>
        <begin position="175"/>
        <end position="191"/>
    </location>
</feature>
<dbReference type="Pfam" id="PF03151">
    <property type="entry name" value="TPT"/>
    <property type="match status" value="1"/>
</dbReference>
<keyword evidence="3 6" id="KW-1133">Transmembrane helix</keyword>
<dbReference type="InterPro" id="IPR004853">
    <property type="entry name" value="Sugar_P_trans_dom"/>
</dbReference>
<feature type="transmembrane region" description="Helical" evidence="6">
    <location>
        <begin position="124"/>
        <end position="142"/>
    </location>
</feature>
<keyword evidence="4 6" id="KW-0472">Membrane</keyword>
<evidence type="ECO:0000256" key="4">
    <source>
        <dbReference type="ARBA" id="ARBA00023136"/>
    </source>
</evidence>
<proteinExistence type="predicted"/>
<feature type="transmembrane region" description="Helical" evidence="6">
    <location>
        <begin position="301"/>
        <end position="322"/>
    </location>
</feature>
<feature type="transmembrane region" description="Helical" evidence="6">
    <location>
        <begin position="84"/>
        <end position="104"/>
    </location>
</feature>
<comment type="subcellular location">
    <subcellularLocation>
        <location evidence="1">Membrane</location>
        <topology evidence="1">Multi-pass membrane protein</topology>
    </subcellularLocation>
</comment>
<comment type="caution">
    <text evidence="8">The sequence shown here is derived from an EMBL/GenBank/DDBJ whole genome shotgun (WGS) entry which is preliminary data.</text>
</comment>
<feature type="transmembrane region" description="Helical" evidence="6">
    <location>
        <begin position="148"/>
        <end position="168"/>
    </location>
</feature>
<dbReference type="AlphaFoldDB" id="A0AAU9LMC4"/>
<evidence type="ECO:0000313" key="8">
    <source>
        <dbReference type="EMBL" id="CAH1415600.1"/>
    </source>
</evidence>
<dbReference type="Proteomes" id="UP001157418">
    <property type="component" value="Unassembled WGS sequence"/>
</dbReference>
<gene>
    <name evidence="8" type="ORF">LVIROSA_LOCUS3433</name>
</gene>
<feature type="transmembrane region" description="Helical" evidence="6">
    <location>
        <begin position="39"/>
        <end position="64"/>
    </location>
</feature>
<evidence type="ECO:0000256" key="1">
    <source>
        <dbReference type="ARBA" id="ARBA00004141"/>
    </source>
</evidence>
<dbReference type="InterPro" id="IPR037185">
    <property type="entry name" value="EmrE-like"/>
</dbReference>
<feature type="transmembrane region" description="Helical" evidence="6">
    <location>
        <begin position="197"/>
        <end position="215"/>
    </location>
</feature>
<dbReference type="InterPro" id="IPR050186">
    <property type="entry name" value="TPT_transporter"/>
</dbReference>
<accession>A0AAU9LMC4</accession>
<feature type="region of interest" description="Disordered" evidence="5">
    <location>
        <begin position="1"/>
        <end position="20"/>
    </location>
</feature>
<evidence type="ECO:0000259" key="7">
    <source>
        <dbReference type="Pfam" id="PF03151"/>
    </source>
</evidence>
<feature type="transmembrane region" description="Helical" evidence="6">
    <location>
        <begin position="328"/>
        <end position="345"/>
    </location>
</feature>
<name>A0AAU9LMC4_9ASTR</name>
<dbReference type="PANTHER" id="PTHR11132">
    <property type="entry name" value="SOLUTE CARRIER FAMILY 35"/>
    <property type="match status" value="1"/>
</dbReference>
<evidence type="ECO:0000313" key="9">
    <source>
        <dbReference type="Proteomes" id="UP001157418"/>
    </source>
</evidence>
<reference evidence="8 9" key="1">
    <citation type="submission" date="2022-01" db="EMBL/GenBank/DDBJ databases">
        <authorList>
            <person name="Xiong W."/>
            <person name="Schranz E."/>
        </authorList>
    </citation>
    <scope>NUCLEOTIDE SEQUENCE [LARGE SCALE GENOMIC DNA]</scope>
</reference>
<evidence type="ECO:0000256" key="5">
    <source>
        <dbReference type="SAM" id="MobiDB-lite"/>
    </source>
</evidence>
<dbReference type="GO" id="GO:0016020">
    <property type="term" value="C:membrane"/>
    <property type="evidence" value="ECO:0007669"/>
    <property type="project" value="UniProtKB-SubCell"/>
</dbReference>
<feature type="transmembrane region" description="Helical" evidence="6">
    <location>
        <begin position="236"/>
        <end position="255"/>
    </location>
</feature>
<evidence type="ECO:0000256" key="6">
    <source>
        <dbReference type="SAM" id="Phobius"/>
    </source>
</evidence>
<keyword evidence="9" id="KW-1185">Reference proteome</keyword>
<organism evidence="8 9">
    <name type="scientific">Lactuca virosa</name>
    <dbReference type="NCBI Taxonomy" id="75947"/>
    <lineage>
        <taxon>Eukaryota</taxon>
        <taxon>Viridiplantae</taxon>
        <taxon>Streptophyta</taxon>
        <taxon>Embryophyta</taxon>
        <taxon>Tracheophyta</taxon>
        <taxon>Spermatophyta</taxon>
        <taxon>Magnoliopsida</taxon>
        <taxon>eudicotyledons</taxon>
        <taxon>Gunneridae</taxon>
        <taxon>Pentapetalae</taxon>
        <taxon>asterids</taxon>
        <taxon>campanulids</taxon>
        <taxon>Asterales</taxon>
        <taxon>Asteraceae</taxon>
        <taxon>Cichorioideae</taxon>
        <taxon>Cichorieae</taxon>
        <taxon>Lactucinae</taxon>
        <taxon>Lactuca</taxon>
    </lineage>
</organism>
<feature type="domain" description="Sugar phosphate transporter" evidence="7">
    <location>
        <begin position="56"/>
        <end position="345"/>
    </location>
</feature>
<evidence type="ECO:0000256" key="3">
    <source>
        <dbReference type="ARBA" id="ARBA00022989"/>
    </source>
</evidence>
<sequence>MVEAQSWTTRRSSNPRLETSVDIPTTPTGEVRYGTSNNIFAALSITSVVSPTILTALIIASWYLSNIGVLLLNKYLLSFYGFRYPIFLTMLHMISCTFYSLIAIRWFQIVPFQQISSRKQFFKIFALSAIFCFSVVCGNTSLRYLPVSFNQAIGATTPFFTAIFAFLITCKKESAEVYFALMPVVFGIVLASNSEPLFHLFGFLMCVGSTAGRALKSVVQGLLLTSDSEKLHSMNLLLYMAPMAAAILLPFTLYIEGNVLGKTLEKAKSDSFMVFLLIGNATVAYLVNLTNFLVTKHTSALTLQVLGNAKAAVAAVVSVMIFKNPVTVMGISGFGVTIMGVVLYSEARKRSKVTVH</sequence>
<keyword evidence="2 6" id="KW-0812">Transmembrane</keyword>
<dbReference type="EMBL" id="CAKMRJ010000001">
    <property type="protein sequence ID" value="CAH1415600.1"/>
    <property type="molecule type" value="Genomic_DNA"/>
</dbReference>
<feature type="transmembrane region" description="Helical" evidence="6">
    <location>
        <begin position="275"/>
        <end position="294"/>
    </location>
</feature>